<dbReference type="Gene3D" id="3.90.70.10">
    <property type="entry name" value="Cysteine proteinases"/>
    <property type="match status" value="1"/>
</dbReference>
<evidence type="ECO:0000256" key="1">
    <source>
        <dbReference type="SAM" id="Phobius"/>
    </source>
</evidence>
<name>A0A6N3DK52_FLAPL</name>
<dbReference type="EMBL" id="CACRUB010000031">
    <property type="protein sequence ID" value="VYU29350.1"/>
    <property type="molecule type" value="Genomic_DNA"/>
</dbReference>
<dbReference type="AlphaFoldDB" id="A0A6N3DK52"/>
<reference evidence="3" key="1">
    <citation type="submission" date="2019-11" db="EMBL/GenBank/DDBJ databases">
        <authorList>
            <person name="Feng L."/>
        </authorList>
    </citation>
    <scope>NUCLEOTIDE SEQUENCE</scope>
    <source>
        <strain evidence="3">FplautiiLFYP42</strain>
    </source>
</reference>
<protein>
    <recommendedName>
        <fullName evidence="2">Peptidase C39-like domain-containing protein</fullName>
    </recommendedName>
</protein>
<evidence type="ECO:0000313" key="3">
    <source>
        <dbReference type="EMBL" id="VYU29350.1"/>
    </source>
</evidence>
<dbReference type="InterPro" id="IPR039564">
    <property type="entry name" value="Peptidase_C39-like"/>
</dbReference>
<feature type="transmembrane region" description="Helical" evidence="1">
    <location>
        <begin position="53"/>
        <end position="80"/>
    </location>
</feature>
<accession>A0A6N3DK52</accession>
<evidence type="ECO:0000259" key="2">
    <source>
        <dbReference type="Pfam" id="PF13529"/>
    </source>
</evidence>
<dbReference type="Pfam" id="PF13529">
    <property type="entry name" value="Peptidase_C39_2"/>
    <property type="match status" value="1"/>
</dbReference>
<dbReference type="RefSeq" id="WP_421823185.1">
    <property type="nucleotide sequence ID" value="NZ_CACRUB010000031.1"/>
</dbReference>
<sequence length="449" mass="48290">MADENNQERSQAADAQVSSAAKTGKTISKIAVGAATGGIHGAVLATAKASKKWLGVIAGVLLLPVLLVVMLPSIIFGSLFGDGTDAPNGITDDVVMTQRMYDLNTGISTILSEGLSDVLARIDADFSASACDGKEVNNPYGSDIVFNANHFIAMYCASKDSDAQSISQEDMEAVLRAHKAELYSFTYTDETRTEEVVTDEETGETETVTKKIRIYTVTYNGEMHFADHVFQLSAEQKNLSSNYAQNLSILLNDGAYQALSETEFSATGLSYDGVVFADGVTQVVYYNQLDERWRDLPYGTDNIGGYACGPTSMSIVVSSLTSETVDPPHMAQWAYENGYWCSGSGSYRSLIPGAARAWGLTVEGCTASEPQRIVDALADGKLVVAIMTKGHFTSSGHFIVLRGVTSDGKILVADPASYRRSEKEWDIKIILNEASKLSGSGGPFWIISR</sequence>
<keyword evidence="1" id="KW-1133">Transmembrane helix</keyword>
<organism evidence="3">
    <name type="scientific">Flavonifractor plautii</name>
    <name type="common">Fusobacterium plautii</name>
    <dbReference type="NCBI Taxonomy" id="292800"/>
    <lineage>
        <taxon>Bacteria</taxon>
        <taxon>Bacillati</taxon>
        <taxon>Bacillota</taxon>
        <taxon>Clostridia</taxon>
        <taxon>Eubacteriales</taxon>
        <taxon>Oscillospiraceae</taxon>
        <taxon>Flavonifractor</taxon>
    </lineage>
</organism>
<feature type="domain" description="Peptidase C39-like" evidence="2">
    <location>
        <begin position="282"/>
        <end position="416"/>
    </location>
</feature>
<keyword evidence="1" id="KW-0472">Membrane</keyword>
<gene>
    <name evidence="3" type="ORF">FPLFYP42_01838</name>
</gene>
<keyword evidence="1" id="KW-0812">Transmembrane</keyword>
<proteinExistence type="predicted"/>